<feature type="compositionally biased region" description="Basic and acidic residues" evidence="2">
    <location>
        <begin position="10"/>
        <end position="23"/>
    </location>
</feature>
<dbReference type="Pfam" id="PF09794">
    <property type="entry name" value="Avl9"/>
    <property type="match status" value="1"/>
</dbReference>
<dbReference type="EMBL" id="HBGH01008008">
    <property type="protein sequence ID" value="CAD9232298.1"/>
    <property type="molecule type" value="Transcribed_RNA"/>
</dbReference>
<dbReference type="GO" id="GO:0005737">
    <property type="term" value="C:cytoplasm"/>
    <property type="evidence" value="ECO:0007669"/>
    <property type="project" value="TreeGrafter"/>
</dbReference>
<proteinExistence type="inferred from homology"/>
<dbReference type="PROSITE" id="PS50211">
    <property type="entry name" value="DENN"/>
    <property type="match status" value="1"/>
</dbReference>
<reference evidence="4" key="1">
    <citation type="submission" date="2021-01" db="EMBL/GenBank/DDBJ databases">
        <authorList>
            <person name="Corre E."/>
            <person name="Pelletier E."/>
            <person name="Niang G."/>
            <person name="Scheremetjew M."/>
            <person name="Finn R."/>
            <person name="Kale V."/>
            <person name="Holt S."/>
            <person name="Cochrane G."/>
            <person name="Meng A."/>
            <person name="Brown T."/>
            <person name="Cohen L."/>
        </authorList>
    </citation>
    <scope>NUCLEOTIDE SEQUENCE</scope>
    <source>
        <strain evidence="4">SAG 36.94</strain>
    </source>
</reference>
<dbReference type="InterPro" id="IPR051731">
    <property type="entry name" value="DENND11/AVL9_GEFs"/>
</dbReference>
<dbReference type="InterPro" id="IPR018307">
    <property type="entry name" value="ABL9/DENND6_dom"/>
</dbReference>
<dbReference type="AlphaFoldDB" id="A0A7S1XEE7"/>
<dbReference type="InterPro" id="IPR037516">
    <property type="entry name" value="Tripartite_DENN"/>
</dbReference>
<gene>
    <name evidence="4" type="ORF">CCAE0312_LOCUS4379</name>
</gene>
<name>A0A7S1XEE7_9RHOD</name>
<feature type="compositionally biased region" description="Low complexity" evidence="2">
    <location>
        <begin position="28"/>
        <end position="39"/>
    </location>
</feature>
<comment type="similarity">
    <text evidence="1">Belongs to the AVL9 family.</text>
</comment>
<dbReference type="PANTHER" id="PTHR31017:SF1">
    <property type="entry name" value="LATE SECRETORY PATHWAY PROTEIN AVL9 HOMOLOG"/>
    <property type="match status" value="1"/>
</dbReference>
<feature type="region of interest" description="Disordered" evidence="2">
    <location>
        <begin position="1"/>
        <end position="39"/>
    </location>
</feature>
<evidence type="ECO:0000313" key="4">
    <source>
        <dbReference type="EMBL" id="CAD9232298.1"/>
    </source>
</evidence>
<feature type="domain" description="UDENN" evidence="3">
    <location>
        <begin position="84"/>
        <end position="532"/>
    </location>
</feature>
<accession>A0A7S1XEE7</accession>
<evidence type="ECO:0000256" key="2">
    <source>
        <dbReference type="SAM" id="MobiDB-lite"/>
    </source>
</evidence>
<organism evidence="4">
    <name type="scientific">Compsopogon caeruleus</name>
    <dbReference type="NCBI Taxonomy" id="31354"/>
    <lineage>
        <taxon>Eukaryota</taxon>
        <taxon>Rhodophyta</taxon>
        <taxon>Compsopogonophyceae</taxon>
        <taxon>Compsopogonales</taxon>
        <taxon>Compsopogonaceae</taxon>
        <taxon>Compsopogon</taxon>
    </lineage>
</organism>
<protein>
    <recommendedName>
        <fullName evidence="3">UDENN domain-containing protein</fullName>
    </recommendedName>
</protein>
<evidence type="ECO:0000256" key="1">
    <source>
        <dbReference type="ARBA" id="ARBA00038178"/>
    </source>
</evidence>
<sequence>MDGSNAFSTREPRSMSESSKQKAVDNFPSPRSSLLRGLTRGRNVPGGSLVAHVVVVGFHAKLGGVVEFAYPKLRGTVDLRSPNLFDSEDLTDEPQGSTPKNASWEDYPTTQSSTQRAEWGHLPQEWSLLPHLALPDGVHDQPGDVVFFRLPPDVHAVACFRQASASSSVVHHAARLHDDPTTASRGSIQKSVVVLCKRPIYGVLVDRLEAAVDSYFNQGDFRRTDLLAALYHSLNSSLSRPSIMNSSLLFHGLRPRFLVSRLGQGVLQIIKLILLERRVIVYGQPVRDASNAVITLTSLFPGALDTLSPGHEALEPHDEIERYGLPLKLFGDEDRVSLQPYATLPFLSKLLEKRQGCLIGTSFNVGILLKNSLRLNKSSTSLAVDALVDFNSGEINFGGEDRIAQIVSLSTEETRFMAALMNASSSRVGNAIAYTSSDDYIREKLSDYIKGFLRSLLSVHSIRPTLRSASFSTGRNEQLINPIFSDETEIRRIDLSSMSSYQLNFVRSWLSSTLNSRVWIQRVSPSVAMMICPSSHMVAIQSTKEGTKWDPSRLETIISRAASAGIEGIQNLLHRVETEVGRIEEALSEARIARSSQLCPTVDIVDGDASCDGRDIPHRAT</sequence>
<dbReference type="PANTHER" id="PTHR31017">
    <property type="entry name" value="LATE SECRETORY PATHWAY PROTEIN AVL9-RELATED"/>
    <property type="match status" value="1"/>
</dbReference>
<feature type="region of interest" description="Disordered" evidence="2">
    <location>
        <begin position="81"/>
        <end position="116"/>
    </location>
</feature>
<evidence type="ECO:0000259" key="3">
    <source>
        <dbReference type="PROSITE" id="PS50211"/>
    </source>
</evidence>